<proteinExistence type="predicted"/>
<dbReference type="OrthoDB" id="6120382at2"/>
<dbReference type="RefSeq" id="WP_142891806.1">
    <property type="nucleotide sequence ID" value="NZ_ML660160.1"/>
</dbReference>
<name>A0A545UJU8_9GAMM</name>
<accession>A0A545UJU8</accession>
<dbReference type="Gene3D" id="1.10.260.40">
    <property type="entry name" value="lambda repressor-like DNA-binding domains"/>
    <property type="match status" value="1"/>
</dbReference>
<evidence type="ECO:0008006" key="3">
    <source>
        <dbReference type="Google" id="ProtNLM"/>
    </source>
</evidence>
<dbReference type="GO" id="GO:0003677">
    <property type="term" value="F:DNA binding"/>
    <property type="evidence" value="ECO:0007669"/>
    <property type="project" value="InterPro"/>
</dbReference>
<protein>
    <recommendedName>
        <fullName evidence="3">Helix-turn-helix transcriptional regulator</fullName>
    </recommendedName>
</protein>
<evidence type="ECO:0000313" key="1">
    <source>
        <dbReference type="EMBL" id="TQV89742.1"/>
    </source>
</evidence>
<evidence type="ECO:0000313" key="2">
    <source>
        <dbReference type="Proteomes" id="UP000315439"/>
    </source>
</evidence>
<comment type="caution">
    <text evidence="1">The sequence shown here is derived from an EMBL/GenBank/DDBJ whole genome shotgun (WGS) entry which is preliminary data.</text>
</comment>
<reference evidence="1 2" key="1">
    <citation type="submission" date="2019-07" db="EMBL/GenBank/DDBJ databases">
        <title>Draft genome for Aliikangiella sp. M105.</title>
        <authorList>
            <person name="Wang G."/>
        </authorList>
    </citation>
    <scope>NUCLEOTIDE SEQUENCE [LARGE SCALE GENOMIC DNA]</scope>
    <source>
        <strain evidence="1 2">M105</strain>
    </source>
</reference>
<sequence>MTVYLDDLGKNLAQIRKKKFPFDTMAAFATRCEIGLSTYKKMEKGDLSVGMYQYYKASSVLGIESEFDNLFKIEDDWFND</sequence>
<keyword evidence="2" id="KW-1185">Reference proteome</keyword>
<dbReference type="AlphaFoldDB" id="A0A545UJU8"/>
<dbReference type="InterPro" id="IPR010982">
    <property type="entry name" value="Lambda_DNA-bd_dom_sf"/>
</dbReference>
<gene>
    <name evidence="1" type="ORF">FLL46_02355</name>
</gene>
<organism evidence="1 2">
    <name type="scientific">Aliikangiella coralliicola</name>
    <dbReference type="NCBI Taxonomy" id="2592383"/>
    <lineage>
        <taxon>Bacteria</taxon>
        <taxon>Pseudomonadati</taxon>
        <taxon>Pseudomonadota</taxon>
        <taxon>Gammaproteobacteria</taxon>
        <taxon>Oceanospirillales</taxon>
        <taxon>Pleioneaceae</taxon>
        <taxon>Aliikangiella</taxon>
    </lineage>
</organism>
<dbReference type="SUPFAM" id="SSF47413">
    <property type="entry name" value="lambda repressor-like DNA-binding domains"/>
    <property type="match status" value="1"/>
</dbReference>
<dbReference type="EMBL" id="VIKS01000001">
    <property type="protein sequence ID" value="TQV89742.1"/>
    <property type="molecule type" value="Genomic_DNA"/>
</dbReference>
<dbReference type="Proteomes" id="UP000315439">
    <property type="component" value="Unassembled WGS sequence"/>
</dbReference>